<reference evidence="1 2" key="1">
    <citation type="submission" date="2014-04" db="EMBL/GenBank/DDBJ databases">
        <authorList>
            <consortium name="DOE Joint Genome Institute"/>
            <person name="Kuo A."/>
            <person name="Kohler A."/>
            <person name="Jargeat P."/>
            <person name="Nagy L.G."/>
            <person name="Floudas D."/>
            <person name="Copeland A."/>
            <person name="Barry K.W."/>
            <person name="Cichocki N."/>
            <person name="Veneault-Fourrey C."/>
            <person name="LaButti K."/>
            <person name="Lindquist E.A."/>
            <person name="Lipzen A."/>
            <person name="Lundell T."/>
            <person name="Morin E."/>
            <person name="Murat C."/>
            <person name="Sun H."/>
            <person name="Tunlid A."/>
            <person name="Henrissat B."/>
            <person name="Grigoriev I.V."/>
            <person name="Hibbett D.S."/>
            <person name="Martin F."/>
            <person name="Nordberg H.P."/>
            <person name="Cantor M.N."/>
            <person name="Hua S.X."/>
        </authorList>
    </citation>
    <scope>NUCLEOTIDE SEQUENCE [LARGE SCALE GENOMIC DNA]</scope>
    <source>
        <strain evidence="1 2">Ve08.2h10</strain>
    </source>
</reference>
<dbReference type="EMBL" id="KN826149">
    <property type="protein sequence ID" value="KIK79912.1"/>
    <property type="molecule type" value="Genomic_DNA"/>
</dbReference>
<sequence length="89" mass="9530">MNPSVCLLSSGARRTLSCSYMSSFTMSAEALPHPGAVLIYIHGTAKGRSPRNHASYLRARHSCLPTPKPSPACFHSLPCNSGMNIALED</sequence>
<name>A0A0D0CAL0_9AGAM</name>
<dbReference type="Proteomes" id="UP000054538">
    <property type="component" value="Unassembled WGS sequence"/>
</dbReference>
<protein>
    <submittedName>
        <fullName evidence="1">Uncharacterized protein</fullName>
    </submittedName>
</protein>
<gene>
    <name evidence="1" type="ORF">PAXRUDRAFT_258072</name>
</gene>
<dbReference type="HOGENOM" id="CLU_2455385_0_0_1"/>
<accession>A0A0D0CAL0</accession>
<evidence type="ECO:0000313" key="2">
    <source>
        <dbReference type="Proteomes" id="UP000054538"/>
    </source>
</evidence>
<keyword evidence="2" id="KW-1185">Reference proteome</keyword>
<dbReference type="InParanoid" id="A0A0D0CAL0"/>
<proteinExistence type="predicted"/>
<reference evidence="2" key="2">
    <citation type="submission" date="2015-01" db="EMBL/GenBank/DDBJ databases">
        <title>Evolutionary Origins and Diversification of the Mycorrhizal Mutualists.</title>
        <authorList>
            <consortium name="DOE Joint Genome Institute"/>
            <consortium name="Mycorrhizal Genomics Consortium"/>
            <person name="Kohler A."/>
            <person name="Kuo A."/>
            <person name="Nagy L.G."/>
            <person name="Floudas D."/>
            <person name="Copeland A."/>
            <person name="Barry K.W."/>
            <person name="Cichocki N."/>
            <person name="Veneault-Fourrey C."/>
            <person name="LaButti K."/>
            <person name="Lindquist E.A."/>
            <person name="Lipzen A."/>
            <person name="Lundell T."/>
            <person name="Morin E."/>
            <person name="Murat C."/>
            <person name="Riley R."/>
            <person name="Ohm R."/>
            <person name="Sun H."/>
            <person name="Tunlid A."/>
            <person name="Henrissat B."/>
            <person name="Grigoriev I.V."/>
            <person name="Hibbett D.S."/>
            <person name="Martin F."/>
        </authorList>
    </citation>
    <scope>NUCLEOTIDE SEQUENCE [LARGE SCALE GENOMIC DNA]</scope>
    <source>
        <strain evidence="2">Ve08.2h10</strain>
    </source>
</reference>
<organism evidence="1 2">
    <name type="scientific">Paxillus rubicundulus Ve08.2h10</name>
    <dbReference type="NCBI Taxonomy" id="930991"/>
    <lineage>
        <taxon>Eukaryota</taxon>
        <taxon>Fungi</taxon>
        <taxon>Dikarya</taxon>
        <taxon>Basidiomycota</taxon>
        <taxon>Agaricomycotina</taxon>
        <taxon>Agaricomycetes</taxon>
        <taxon>Agaricomycetidae</taxon>
        <taxon>Boletales</taxon>
        <taxon>Paxilineae</taxon>
        <taxon>Paxillaceae</taxon>
        <taxon>Paxillus</taxon>
    </lineage>
</organism>
<dbReference type="AlphaFoldDB" id="A0A0D0CAL0"/>
<evidence type="ECO:0000313" key="1">
    <source>
        <dbReference type="EMBL" id="KIK79912.1"/>
    </source>
</evidence>